<evidence type="ECO:0000256" key="6">
    <source>
        <dbReference type="ARBA" id="ARBA00022840"/>
    </source>
</evidence>
<dbReference type="InterPro" id="IPR005543">
    <property type="entry name" value="PASTA_dom"/>
</dbReference>
<dbReference type="AlphaFoldDB" id="A0A1H3IZK7"/>
<accession>A0A1H3IZK7</accession>
<dbReference type="InterPro" id="IPR008271">
    <property type="entry name" value="Ser/Thr_kinase_AS"/>
</dbReference>
<keyword evidence="4 9" id="KW-0547">Nucleotide-binding</keyword>
<evidence type="ECO:0000259" key="13">
    <source>
        <dbReference type="PROSITE" id="PS51178"/>
    </source>
</evidence>
<dbReference type="SUPFAM" id="SSF54184">
    <property type="entry name" value="Penicillin-binding protein 2x (pbp-2x), c-terminal domain"/>
    <property type="match status" value="1"/>
</dbReference>
<evidence type="ECO:0000256" key="10">
    <source>
        <dbReference type="SAM" id="MobiDB-lite"/>
    </source>
</evidence>
<keyword evidence="6 9" id="KW-0067">ATP-binding</keyword>
<dbReference type="Gene3D" id="3.30.200.20">
    <property type="entry name" value="Phosphorylase Kinase, domain 1"/>
    <property type="match status" value="1"/>
</dbReference>
<comment type="catalytic activity">
    <reaction evidence="8">
        <text>L-seryl-[protein] + ATP = O-phospho-L-seryl-[protein] + ADP + H(+)</text>
        <dbReference type="Rhea" id="RHEA:17989"/>
        <dbReference type="Rhea" id="RHEA-COMP:9863"/>
        <dbReference type="Rhea" id="RHEA-COMP:11604"/>
        <dbReference type="ChEBI" id="CHEBI:15378"/>
        <dbReference type="ChEBI" id="CHEBI:29999"/>
        <dbReference type="ChEBI" id="CHEBI:30616"/>
        <dbReference type="ChEBI" id="CHEBI:83421"/>
        <dbReference type="ChEBI" id="CHEBI:456216"/>
        <dbReference type="EC" id="2.7.11.1"/>
    </reaction>
</comment>
<dbReference type="PROSITE" id="PS50011">
    <property type="entry name" value="PROTEIN_KINASE_DOM"/>
    <property type="match status" value="1"/>
</dbReference>
<evidence type="ECO:0000256" key="2">
    <source>
        <dbReference type="ARBA" id="ARBA00022527"/>
    </source>
</evidence>
<keyword evidence="3" id="KW-0808">Transferase</keyword>
<proteinExistence type="predicted"/>
<dbReference type="SUPFAM" id="SSF56112">
    <property type="entry name" value="Protein kinase-like (PK-like)"/>
    <property type="match status" value="1"/>
</dbReference>
<dbReference type="GO" id="GO:0004674">
    <property type="term" value="F:protein serine/threonine kinase activity"/>
    <property type="evidence" value="ECO:0007669"/>
    <property type="project" value="UniProtKB-KW"/>
</dbReference>
<dbReference type="RefSeq" id="WP_090246828.1">
    <property type="nucleotide sequence ID" value="NZ_FNOU01000026.1"/>
</dbReference>
<keyword evidence="11" id="KW-1133">Transmembrane helix</keyword>
<evidence type="ECO:0000256" key="7">
    <source>
        <dbReference type="ARBA" id="ARBA00047899"/>
    </source>
</evidence>
<evidence type="ECO:0000256" key="4">
    <source>
        <dbReference type="ARBA" id="ARBA00022741"/>
    </source>
</evidence>
<keyword evidence="15" id="KW-1185">Reference proteome</keyword>
<dbReference type="PROSITE" id="PS00108">
    <property type="entry name" value="PROTEIN_KINASE_ST"/>
    <property type="match status" value="1"/>
</dbReference>
<reference evidence="15" key="1">
    <citation type="submission" date="2016-10" db="EMBL/GenBank/DDBJ databases">
        <authorList>
            <person name="Varghese N."/>
            <person name="Submissions S."/>
        </authorList>
    </citation>
    <scope>NUCLEOTIDE SEQUENCE [LARGE SCALE GENOMIC DNA]</scope>
    <source>
        <strain evidence="15">VPI 5359</strain>
    </source>
</reference>
<sequence>MIGRLLNGRYEIIELIGRGGMAYVYKAKDLKLNRFVAVKVLRDEYTENEQFIKKFDRESQAAAGLTHPNIVSVYDVGVDDDVYFIIMEYVDGITLKQYLDKKGVLDYEEATNFIIDVAEALKCAHEHKIIHRDIKPHNILLTRDLVPKVTDFGIARAVTSSTVTMTNQTMGSVHYISPEQARGGFVDERSDLYSLGIMYYELVTGELPFDEESTVTIAIKHIREEIVPPREINPNIPDSVNAVILKLTQKKPEERYQNVDELVADLDRLMMDSEAAVGMASGIRASNTDELFNDLGDDGLFKVEPATMAQPIIPDDDDIDETGLNNLQNRKKKKKMIILGVIAAVIVLILAVVAINAFSPKKNVTVPDVTNMTKEQATTALNNLKLTLEVEKEVYSSTVDAGKIVSQNPTAGSTSQEGKTVKVSISKGSQSVGVPSVVGLSENDAITAIEGAKLAVGEIQREFNSDYSTGTVFKVSPGEGSQVAEKSKVTLYVSKGPDVVNVPGIVGLAKSDADSRIQANGLSVGTVTEEHSSTYAAGVVIRQSPSEGTQTERGSAVNYVVSSGPEPTPTATPAPTTTVKPTPTPDN</sequence>
<organism evidence="14 15">
    <name type="scientific">Eubacterium barkeri</name>
    <name type="common">Clostridium barkeri</name>
    <dbReference type="NCBI Taxonomy" id="1528"/>
    <lineage>
        <taxon>Bacteria</taxon>
        <taxon>Bacillati</taxon>
        <taxon>Bacillota</taxon>
        <taxon>Clostridia</taxon>
        <taxon>Eubacteriales</taxon>
        <taxon>Eubacteriaceae</taxon>
        <taxon>Eubacterium</taxon>
    </lineage>
</organism>
<dbReference type="FunFam" id="1.10.510.10:FF:000021">
    <property type="entry name" value="Serine/threonine protein kinase"/>
    <property type="match status" value="1"/>
</dbReference>
<dbReference type="SMART" id="SM00740">
    <property type="entry name" value="PASTA"/>
    <property type="match status" value="3"/>
</dbReference>
<feature type="binding site" evidence="9">
    <location>
        <position position="39"/>
    </location>
    <ligand>
        <name>ATP</name>
        <dbReference type="ChEBI" id="CHEBI:30616"/>
    </ligand>
</feature>
<feature type="domain" description="PASTA" evidence="13">
    <location>
        <begin position="428"/>
        <end position="495"/>
    </location>
</feature>
<feature type="transmembrane region" description="Helical" evidence="11">
    <location>
        <begin position="336"/>
        <end position="358"/>
    </location>
</feature>
<keyword evidence="5 14" id="KW-0418">Kinase</keyword>
<dbReference type="Pfam" id="PF00069">
    <property type="entry name" value="Pkinase"/>
    <property type="match status" value="1"/>
</dbReference>
<dbReference type="NCBIfam" id="NF033483">
    <property type="entry name" value="PknB_PASTA_kin"/>
    <property type="match status" value="1"/>
</dbReference>
<feature type="domain" description="Protein kinase" evidence="12">
    <location>
        <begin position="10"/>
        <end position="270"/>
    </location>
</feature>
<dbReference type="Gene3D" id="1.10.510.10">
    <property type="entry name" value="Transferase(Phosphotransferase) domain 1"/>
    <property type="match status" value="1"/>
</dbReference>
<dbReference type="InterPro" id="IPR017441">
    <property type="entry name" value="Protein_kinase_ATP_BS"/>
</dbReference>
<evidence type="ECO:0000256" key="3">
    <source>
        <dbReference type="ARBA" id="ARBA00022679"/>
    </source>
</evidence>
<dbReference type="EC" id="2.7.11.1" evidence="1"/>
<evidence type="ECO:0000256" key="11">
    <source>
        <dbReference type="SAM" id="Phobius"/>
    </source>
</evidence>
<evidence type="ECO:0000313" key="14">
    <source>
        <dbReference type="EMBL" id="SDY33092.1"/>
    </source>
</evidence>
<evidence type="ECO:0000259" key="12">
    <source>
        <dbReference type="PROSITE" id="PS50011"/>
    </source>
</evidence>
<evidence type="ECO:0000256" key="9">
    <source>
        <dbReference type="PROSITE-ProRule" id="PRU10141"/>
    </source>
</evidence>
<feature type="compositionally biased region" description="Polar residues" evidence="10">
    <location>
        <begin position="543"/>
        <end position="553"/>
    </location>
</feature>
<evidence type="ECO:0000313" key="15">
    <source>
        <dbReference type="Proteomes" id="UP000199652"/>
    </source>
</evidence>
<dbReference type="OrthoDB" id="9788659at2"/>
<feature type="domain" description="PASTA" evidence="13">
    <location>
        <begin position="361"/>
        <end position="427"/>
    </location>
</feature>
<dbReference type="Proteomes" id="UP000199652">
    <property type="component" value="Unassembled WGS sequence"/>
</dbReference>
<dbReference type="GO" id="GO:0005524">
    <property type="term" value="F:ATP binding"/>
    <property type="evidence" value="ECO:0007669"/>
    <property type="project" value="UniProtKB-UniRule"/>
</dbReference>
<dbReference type="InterPro" id="IPR000719">
    <property type="entry name" value="Prot_kinase_dom"/>
</dbReference>
<dbReference type="InterPro" id="IPR011009">
    <property type="entry name" value="Kinase-like_dom_sf"/>
</dbReference>
<dbReference type="PROSITE" id="PS00107">
    <property type="entry name" value="PROTEIN_KINASE_ATP"/>
    <property type="match status" value="1"/>
</dbReference>
<dbReference type="FunFam" id="3.30.200.20:FF:000035">
    <property type="entry name" value="Serine/threonine protein kinase Stk1"/>
    <property type="match status" value="1"/>
</dbReference>
<name>A0A1H3IZK7_EUBBA</name>
<keyword evidence="11" id="KW-0472">Membrane</keyword>
<comment type="catalytic activity">
    <reaction evidence="7">
        <text>L-threonyl-[protein] + ATP = O-phospho-L-threonyl-[protein] + ADP + H(+)</text>
        <dbReference type="Rhea" id="RHEA:46608"/>
        <dbReference type="Rhea" id="RHEA-COMP:11060"/>
        <dbReference type="Rhea" id="RHEA-COMP:11605"/>
        <dbReference type="ChEBI" id="CHEBI:15378"/>
        <dbReference type="ChEBI" id="CHEBI:30013"/>
        <dbReference type="ChEBI" id="CHEBI:30616"/>
        <dbReference type="ChEBI" id="CHEBI:61977"/>
        <dbReference type="ChEBI" id="CHEBI:456216"/>
        <dbReference type="EC" id="2.7.11.1"/>
    </reaction>
</comment>
<protein>
    <recommendedName>
        <fullName evidence="1">non-specific serine/threonine protein kinase</fullName>
        <ecNumber evidence="1">2.7.11.1</ecNumber>
    </recommendedName>
</protein>
<dbReference type="PANTHER" id="PTHR43289">
    <property type="entry name" value="MITOGEN-ACTIVATED PROTEIN KINASE KINASE KINASE 20-RELATED"/>
    <property type="match status" value="1"/>
</dbReference>
<evidence type="ECO:0000256" key="5">
    <source>
        <dbReference type="ARBA" id="ARBA00022777"/>
    </source>
</evidence>
<keyword evidence="2 14" id="KW-0723">Serine/threonine-protein kinase</keyword>
<keyword evidence="11" id="KW-0812">Transmembrane</keyword>
<dbReference type="Pfam" id="PF03793">
    <property type="entry name" value="PASTA"/>
    <property type="match status" value="3"/>
</dbReference>
<feature type="domain" description="PASTA" evidence="13">
    <location>
        <begin position="496"/>
        <end position="563"/>
    </location>
</feature>
<dbReference type="Gene3D" id="3.30.10.20">
    <property type="match status" value="3"/>
</dbReference>
<dbReference type="SMART" id="SM00220">
    <property type="entry name" value="S_TKc"/>
    <property type="match status" value="1"/>
</dbReference>
<evidence type="ECO:0000256" key="1">
    <source>
        <dbReference type="ARBA" id="ARBA00012513"/>
    </source>
</evidence>
<gene>
    <name evidence="14" type="ORF">SAMN04488579_12616</name>
</gene>
<dbReference type="STRING" id="1528.SAMN04488579_12616"/>
<evidence type="ECO:0000256" key="8">
    <source>
        <dbReference type="ARBA" id="ARBA00048679"/>
    </source>
</evidence>
<dbReference type="PROSITE" id="PS51178">
    <property type="entry name" value="PASTA"/>
    <property type="match status" value="3"/>
</dbReference>
<feature type="region of interest" description="Disordered" evidence="10">
    <location>
        <begin position="542"/>
        <end position="587"/>
    </location>
</feature>
<dbReference type="CDD" id="cd14014">
    <property type="entry name" value="STKc_PknB_like"/>
    <property type="match status" value="1"/>
</dbReference>
<dbReference type="CDD" id="cd06577">
    <property type="entry name" value="PASTA_pknB"/>
    <property type="match status" value="3"/>
</dbReference>
<dbReference type="PANTHER" id="PTHR43289:SF34">
    <property type="entry name" value="SERINE_THREONINE-PROTEIN KINASE YBDM-RELATED"/>
    <property type="match status" value="1"/>
</dbReference>
<dbReference type="EMBL" id="FNOU01000026">
    <property type="protein sequence ID" value="SDY33092.1"/>
    <property type="molecule type" value="Genomic_DNA"/>
</dbReference>